<dbReference type="SUPFAM" id="SSF52540">
    <property type="entry name" value="P-loop containing nucleoside triphosphate hydrolases"/>
    <property type="match status" value="1"/>
</dbReference>
<reference evidence="3" key="1">
    <citation type="submission" date="2018-11" db="EMBL/GenBank/DDBJ databases">
        <authorList>
            <person name="Alioto T."/>
            <person name="Alioto T."/>
        </authorList>
    </citation>
    <scope>NUCLEOTIDE SEQUENCE</scope>
</reference>
<accession>A0A8B6DFA2</accession>
<keyword evidence="2" id="KW-1133">Transmembrane helix</keyword>
<feature type="region of interest" description="Disordered" evidence="1">
    <location>
        <begin position="1"/>
        <end position="20"/>
    </location>
</feature>
<keyword evidence="2" id="KW-0812">Transmembrane</keyword>
<feature type="transmembrane region" description="Helical" evidence="2">
    <location>
        <begin position="305"/>
        <end position="327"/>
    </location>
</feature>
<dbReference type="OrthoDB" id="6149413at2759"/>
<comment type="caution">
    <text evidence="3">The sequence shown here is derived from an EMBL/GenBank/DDBJ whole genome shotgun (WGS) entry which is preliminary data.</text>
</comment>
<evidence type="ECO:0000256" key="2">
    <source>
        <dbReference type="SAM" id="Phobius"/>
    </source>
</evidence>
<protein>
    <recommendedName>
        <fullName evidence="5">G domain-containing protein</fullName>
    </recommendedName>
</protein>
<proteinExistence type="predicted"/>
<dbReference type="EMBL" id="UYJE01003308">
    <property type="protein sequence ID" value="VDI18224.1"/>
    <property type="molecule type" value="Genomic_DNA"/>
</dbReference>
<sequence length="418" mass="48044">MENEFSSAEDGDEFLPDTTKDKEYKRKVKEKLIKSIRKSVGTVESGKQVLNVAVIGAKGCGKSSFINTVIASLRKDKWQLYSNVGMNSGGLSSITQHFKSFSAERDYYKEEPEVLFPTFIDINGLEDEDVNFNRALLRALFDGKIKENEQIKNVLNMYKNKPDDFKTEMFHRSEHLKIDRIIVVTTADPTEPLTAELFKCIREVANDLEGIPIFGVMTKKDLCRRRNDNRIKDFLSYLGIDENSFKLIVNYCPGANKKMIYHRTILPEIDVPVLEVIEQVINPHLGPTGDWHGFLARMLLKVIKWVCIPIQITIWAWILVLFTFMLYHDQNKIFATTNNTLNNKYEFSLPNVGFIYHFYRFLSSTLVIAPIALSLFLLVLSNIAKQLVRVGLATLLLAILIVILPTLVYIYKNHIKHW</sequence>
<feature type="transmembrane region" description="Helical" evidence="2">
    <location>
        <begin position="358"/>
        <end position="380"/>
    </location>
</feature>
<evidence type="ECO:0000256" key="1">
    <source>
        <dbReference type="SAM" id="MobiDB-lite"/>
    </source>
</evidence>
<feature type="transmembrane region" description="Helical" evidence="2">
    <location>
        <begin position="392"/>
        <end position="411"/>
    </location>
</feature>
<organism evidence="3 4">
    <name type="scientific">Mytilus galloprovincialis</name>
    <name type="common">Mediterranean mussel</name>
    <dbReference type="NCBI Taxonomy" id="29158"/>
    <lineage>
        <taxon>Eukaryota</taxon>
        <taxon>Metazoa</taxon>
        <taxon>Spiralia</taxon>
        <taxon>Lophotrochozoa</taxon>
        <taxon>Mollusca</taxon>
        <taxon>Bivalvia</taxon>
        <taxon>Autobranchia</taxon>
        <taxon>Pteriomorphia</taxon>
        <taxon>Mytilida</taxon>
        <taxon>Mytiloidea</taxon>
        <taxon>Mytilidae</taxon>
        <taxon>Mytilinae</taxon>
        <taxon>Mytilus</taxon>
    </lineage>
</organism>
<dbReference type="Proteomes" id="UP000596742">
    <property type="component" value="Unassembled WGS sequence"/>
</dbReference>
<dbReference type="CDD" id="cd00882">
    <property type="entry name" value="Ras_like_GTPase"/>
    <property type="match status" value="1"/>
</dbReference>
<evidence type="ECO:0000313" key="4">
    <source>
        <dbReference type="Proteomes" id="UP000596742"/>
    </source>
</evidence>
<dbReference type="AlphaFoldDB" id="A0A8B6DFA2"/>
<gene>
    <name evidence="3" type="ORF">MGAL_10B027552</name>
</gene>
<evidence type="ECO:0000313" key="3">
    <source>
        <dbReference type="EMBL" id="VDI18224.1"/>
    </source>
</evidence>
<name>A0A8B6DFA2_MYTGA</name>
<evidence type="ECO:0008006" key="5">
    <source>
        <dbReference type="Google" id="ProtNLM"/>
    </source>
</evidence>
<dbReference type="Gene3D" id="3.40.50.300">
    <property type="entry name" value="P-loop containing nucleotide triphosphate hydrolases"/>
    <property type="match status" value="1"/>
</dbReference>
<feature type="compositionally biased region" description="Acidic residues" evidence="1">
    <location>
        <begin position="1"/>
        <end position="15"/>
    </location>
</feature>
<dbReference type="InterPro" id="IPR027417">
    <property type="entry name" value="P-loop_NTPase"/>
</dbReference>
<keyword evidence="2" id="KW-0472">Membrane</keyword>
<keyword evidence="4" id="KW-1185">Reference proteome</keyword>